<dbReference type="Proteomes" id="UP000324194">
    <property type="component" value="Chromosome 1"/>
</dbReference>
<evidence type="ECO:0000313" key="2">
    <source>
        <dbReference type="EMBL" id="VVC76498.1"/>
    </source>
</evidence>
<gene>
    <name evidence="2" type="ORF">AQUSIP_18110</name>
</gene>
<organism evidence="2 3">
    <name type="scientific">Aquicella siphonis</name>
    <dbReference type="NCBI Taxonomy" id="254247"/>
    <lineage>
        <taxon>Bacteria</taxon>
        <taxon>Pseudomonadati</taxon>
        <taxon>Pseudomonadota</taxon>
        <taxon>Gammaproteobacteria</taxon>
        <taxon>Legionellales</taxon>
        <taxon>Coxiellaceae</taxon>
        <taxon>Aquicella</taxon>
    </lineage>
</organism>
<dbReference type="InterPro" id="IPR001173">
    <property type="entry name" value="Glyco_trans_2-like"/>
</dbReference>
<evidence type="ECO:0000259" key="1">
    <source>
        <dbReference type="Pfam" id="PF00535"/>
    </source>
</evidence>
<name>A0A5E4PJ65_9COXI</name>
<keyword evidence="2" id="KW-0808">Transferase</keyword>
<dbReference type="InterPro" id="IPR050834">
    <property type="entry name" value="Glycosyltransf_2"/>
</dbReference>
<dbReference type="SUPFAM" id="SSF53448">
    <property type="entry name" value="Nucleotide-diphospho-sugar transferases"/>
    <property type="match status" value="1"/>
</dbReference>
<dbReference type="PANTHER" id="PTHR43685">
    <property type="entry name" value="GLYCOSYLTRANSFERASE"/>
    <property type="match status" value="1"/>
</dbReference>
<dbReference type="KEGG" id="asip:AQUSIP_18110"/>
<dbReference type="Pfam" id="PF00535">
    <property type="entry name" value="Glycos_transf_2"/>
    <property type="match status" value="1"/>
</dbReference>
<accession>A0A5E4PJ65</accession>
<dbReference type="AlphaFoldDB" id="A0A5E4PJ65"/>
<feature type="domain" description="Glycosyltransferase 2-like" evidence="1">
    <location>
        <begin position="10"/>
        <end position="155"/>
    </location>
</feature>
<reference evidence="2 3" key="1">
    <citation type="submission" date="2019-08" db="EMBL/GenBank/DDBJ databases">
        <authorList>
            <person name="Guy L."/>
        </authorList>
    </citation>
    <scope>NUCLEOTIDE SEQUENCE [LARGE SCALE GENOMIC DNA]</scope>
    <source>
        <strain evidence="2 3">SGT-108</strain>
    </source>
</reference>
<dbReference type="GO" id="GO:0016740">
    <property type="term" value="F:transferase activity"/>
    <property type="evidence" value="ECO:0007669"/>
    <property type="project" value="UniProtKB-KW"/>
</dbReference>
<dbReference type="RefSeq" id="WP_148339816.1">
    <property type="nucleotide sequence ID" value="NZ_LR699119.1"/>
</dbReference>
<protein>
    <submittedName>
        <fullName evidence="2">PGL/p-HBAD biosynthesis glycosyltransferase</fullName>
    </submittedName>
</protein>
<dbReference type="InterPro" id="IPR029044">
    <property type="entry name" value="Nucleotide-diphossugar_trans"/>
</dbReference>
<keyword evidence="3" id="KW-1185">Reference proteome</keyword>
<dbReference type="Gene3D" id="3.90.550.10">
    <property type="entry name" value="Spore Coat Polysaccharide Biosynthesis Protein SpsA, Chain A"/>
    <property type="match status" value="1"/>
</dbReference>
<dbReference type="OrthoDB" id="396512at2"/>
<sequence length="344" mass="39491">MPSVRLPKISIVMPVLNRENTIEKAILSVLDQQYPDIELVIIDGGSSDKTLDIIKRYEKQIAYWHSKPDGSNAVAANLGIEMASGELVALLMADDWYEAETLHKIGQAYQRCPDADMFTCGGRIVYWDEKSQCYKARHVYSGARRMELAVTNICFDVAAAICCRFVKKSLFQKIGSFQPFDAQGRHMFSNDKEFLLRALLHRAKNVYVDYVGHNYLASKESSTFGNHQENILRLCHEHMTLAERFLRQPALDSRLRILFRYWYNDQAARLVMYHLLDRQWRAARNVARYAIKQSGWRWAAAFCLTAGKIMLRKCFRILRRACYGVCGKDPHALVVSAHSVSLPK</sequence>
<evidence type="ECO:0000313" key="3">
    <source>
        <dbReference type="Proteomes" id="UP000324194"/>
    </source>
</evidence>
<dbReference type="PANTHER" id="PTHR43685:SF11">
    <property type="entry name" value="GLYCOSYLTRANSFERASE TAGX-RELATED"/>
    <property type="match status" value="1"/>
</dbReference>
<proteinExistence type="predicted"/>
<dbReference type="EMBL" id="LR699119">
    <property type="protein sequence ID" value="VVC76498.1"/>
    <property type="molecule type" value="Genomic_DNA"/>
</dbReference>